<comment type="similarity">
    <text evidence="1">Belongs to the 'phage' integrase family.</text>
</comment>
<dbReference type="GO" id="GO:0006310">
    <property type="term" value="P:DNA recombination"/>
    <property type="evidence" value="ECO:0007669"/>
    <property type="project" value="UniProtKB-KW"/>
</dbReference>
<dbReference type="PROSITE" id="PS51900">
    <property type="entry name" value="CB"/>
    <property type="match status" value="1"/>
</dbReference>
<keyword evidence="8" id="KW-1185">Reference proteome</keyword>
<dbReference type="GO" id="GO:0008907">
    <property type="term" value="F:integrase activity"/>
    <property type="evidence" value="ECO:0007669"/>
    <property type="project" value="InterPro"/>
</dbReference>
<dbReference type="InterPro" id="IPR002104">
    <property type="entry name" value="Integrase_catalytic"/>
</dbReference>
<sequence>MARPRNKGNKDIPTNLYRGDGNAWRYRHPVTGKFHSMGTDKNKAFQAARKLNEILIFEVDLVSKVLGGGVLFGSFSDEYLMNKRRKDGRLLAENTLNTYKIHLNRIKTYWGDKPIDSITLLMVNQYLDSLPPSSSVNVRSLLCNIFDVAMSKGLCPDNPARITLKRSVTKQRKRHTVEGLKLIRQHAPVWLQNAIDLAMLTTQRRTDIVNMRWTDIRDGFLYVAQQKTTNDALDEFETLEGAGYIRIKIDDELQKVLDRCKADNVVSPFIIHQNPKRKSSNKKKEHWTQILPLYLSEEFIRIVYLSNAYPNLKGRQIPTFHEIRALAIFLHKKMGKSAQALAGHSTKNMTEHYESGHEIIWNDVDVGIKLPFTDVT</sequence>
<dbReference type="InterPro" id="IPR044068">
    <property type="entry name" value="CB"/>
</dbReference>
<dbReference type="Proteomes" id="UP000282388">
    <property type="component" value="Unassembled WGS sequence"/>
</dbReference>
<dbReference type="AlphaFoldDB" id="A0A3A8EFR9"/>
<dbReference type="InterPro" id="IPR016177">
    <property type="entry name" value="DNA-bd_dom_sf"/>
</dbReference>
<dbReference type="InterPro" id="IPR010998">
    <property type="entry name" value="Integrase_recombinase_N"/>
</dbReference>
<dbReference type="InterPro" id="IPR011010">
    <property type="entry name" value="DNA_brk_join_enz"/>
</dbReference>
<reference evidence="7 8" key="1">
    <citation type="submission" date="2018-09" db="EMBL/GenBank/DDBJ databases">
        <title>The draft genome of Acinetobacter spp. strains.</title>
        <authorList>
            <person name="Qin J."/>
            <person name="Feng Y."/>
            <person name="Zong Z."/>
        </authorList>
    </citation>
    <scope>NUCLEOTIDE SEQUENCE [LARGE SCALE GENOMIC DNA]</scope>
    <source>
        <strain evidence="7 8">WCHAc060012</strain>
    </source>
</reference>
<proteinExistence type="inferred from homology"/>
<dbReference type="Pfam" id="PF09003">
    <property type="entry name" value="Arm-DNA-bind_1"/>
    <property type="match status" value="1"/>
</dbReference>
<keyword evidence="3 5" id="KW-0238">DNA-binding</keyword>
<dbReference type="Gene3D" id="1.10.443.10">
    <property type="entry name" value="Intergrase catalytic core"/>
    <property type="match status" value="1"/>
</dbReference>
<evidence type="ECO:0000256" key="4">
    <source>
        <dbReference type="ARBA" id="ARBA00023172"/>
    </source>
</evidence>
<evidence type="ECO:0000256" key="1">
    <source>
        <dbReference type="ARBA" id="ARBA00008857"/>
    </source>
</evidence>
<accession>A0A3A8EFR9</accession>
<keyword evidence="4" id="KW-0233">DNA recombination</keyword>
<dbReference type="Gene3D" id="1.10.150.130">
    <property type="match status" value="1"/>
</dbReference>
<feature type="domain" description="Core-binding (CB)" evidence="6">
    <location>
        <begin position="81"/>
        <end position="150"/>
    </location>
</feature>
<comment type="caution">
    <text evidence="7">The sequence shown here is derived from an EMBL/GenBank/DDBJ whole genome shotgun (WGS) entry which is preliminary data.</text>
</comment>
<dbReference type="InterPro" id="IPR015094">
    <property type="entry name" value="Integrase_lambda-typ_DNA-bd_N"/>
</dbReference>
<name>A0A3A8EFR9_9GAMM</name>
<dbReference type="InterPro" id="IPR013762">
    <property type="entry name" value="Integrase-like_cat_sf"/>
</dbReference>
<evidence type="ECO:0000256" key="3">
    <source>
        <dbReference type="ARBA" id="ARBA00023125"/>
    </source>
</evidence>
<dbReference type="EMBL" id="RAXV01000003">
    <property type="protein sequence ID" value="RKG33772.1"/>
    <property type="molecule type" value="Genomic_DNA"/>
</dbReference>
<keyword evidence="2" id="KW-0229">DNA integration</keyword>
<evidence type="ECO:0000256" key="2">
    <source>
        <dbReference type="ARBA" id="ARBA00022908"/>
    </source>
</evidence>
<gene>
    <name evidence="7" type="ORF">D7V32_02950</name>
</gene>
<dbReference type="Gene3D" id="3.30.160.60">
    <property type="entry name" value="Classic Zinc Finger"/>
    <property type="match status" value="1"/>
</dbReference>
<dbReference type="Pfam" id="PF00589">
    <property type="entry name" value="Phage_integrase"/>
    <property type="match status" value="1"/>
</dbReference>
<evidence type="ECO:0000313" key="8">
    <source>
        <dbReference type="Proteomes" id="UP000282388"/>
    </source>
</evidence>
<dbReference type="SUPFAM" id="SSF56349">
    <property type="entry name" value="DNA breaking-rejoining enzymes"/>
    <property type="match status" value="1"/>
</dbReference>
<organism evidence="7 8">
    <name type="scientific">Acinetobacter tianfuensis</name>
    <dbReference type="NCBI Taxonomy" id="2419603"/>
    <lineage>
        <taxon>Bacteria</taxon>
        <taxon>Pseudomonadati</taxon>
        <taxon>Pseudomonadota</taxon>
        <taxon>Gammaproteobacteria</taxon>
        <taxon>Moraxellales</taxon>
        <taxon>Moraxellaceae</taxon>
        <taxon>Acinetobacter</taxon>
    </lineage>
</organism>
<evidence type="ECO:0000256" key="5">
    <source>
        <dbReference type="PROSITE-ProRule" id="PRU01248"/>
    </source>
</evidence>
<evidence type="ECO:0000313" key="7">
    <source>
        <dbReference type="EMBL" id="RKG33772.1"/>
    </source>
</evidence>
<dbReference type="SUPFAM" id="SSF54171">
    <property type="entry name" value="DNA-binding domain"/>
    <property type="match status" value="1"/>
</dbReference>
<protein>
    <submittedName>
        <fullName evidence="7">Integrase</fullName>
    </submittedName>
</protein>
<dbReference type="RefSeq" id="WP_120401429.1">
    <property type="nucleotide sequence ID" value="NZ_RAXV01000003.1"/>
</dbReference>
<dbReference type="GO" id="GO:0003677">
    <property type="term" value="F:DNA binding"/>
    <property type="evidence" value="ECO:0007669"/>
    <property type="project" value="UniProtKB-UniRule"/>
</dbReference>
<evidence type="ECO:0000259" key="6">
    <source>
        <dbReference type="PROSITE" id="PS51900"/>
    </source>
</evidence>
<dbReference type="OrthoDB" id="8781634at2"/>